<organism evidence="1 2">
    <name type="scientific">Acidithiobacillus concretivorus</name>
    <dbReference type="NCBI Taxonomy" id="3063952"/>
    <lineage>
        <taxon>Bacteria</taxon>
        <taxon>Pseudomonadati</taxon>
        <taxon>Pseudomonadota</taxon>
        <taxon>Acidithiobacillia</taxon>
        <taxon>Acidithiobacillales</taxon>
        <taxon>Acidithiobacillaceae</taxon>
        <taxon>Acidithiobacillus</taxon>
    </lineage>
</organism>
<proteinExistence type="predicted"/>
<accession>A0ABS5ZP32</accession>
<gene>
    <name evidence="1" type="ORF">HJG40_06130</name>
</gene>
<sequence>MSTKYDEDSLSTALDIIENIESRYGRLADRLGEVRKSMPSENIETISDKCFELSVEIMRYKHYFSSVKNLVVGRQDIGLAQLS</sequence>
<dbReference type="RefSeq" id="WP_215863367.1">
    <property type="nucleotide sequence ID" value="NZ_JABELD010000039.1"/>
</dbReference>
<dbReference type="EMBL" id="JABELD010000039">
    <property type="protein sequence ID" value="MBU2738373.1"/>
    <property type="molecule type" value="Genomic_DNA"/>
</dbReference>
<protein>
    <submittedName>
        <fullName evidence="1">Uncharacterized protein</fullName>
    </submittedName>
</protein>
<evidence type="ECO:0000313" key="1">
    <source>
        <dbReference type="EMBL" id="MBU2738373.1"/>
    </source>
</evidence>
<reference evidence="1 2" key="1">
    <citation type="journal article" date="2021" name="ISME J.">
        <title>Genomic evolution of the class Acidithiobacillia: deep-branching Proteobacteria living in extreme acidic conditions.</title>
        <authorList>
            <person name="Moya-Beltran A."/>
            <person name="Beard S."/>
            <person name="Rojas-Villalobos C."/>
            <person name="Issotta F."/>
            <person name="Gallardo Y."/>
            <person name="Ulloa R."/>
            <person name="Giaveno A."/>
            <person name="Degli Esposti M."/>
            <person name="Johnson D.B."/>
            <person name="Quatrini R."/>
        </authorList>
    </citation>
    <scope>NUCLEOTIDE SEQUENCE [LARGE SCALE GENOMIC DNA]</scope>
    <source>
        <strain evidence="1 2">ATCC 19703</strain>
    </source>
</reference>
<dbReference type="Proteomes" id="UP001197028">
    <property type="component" value="Unassembled WGS sequence"/>
</dbReference>
<comment type="caution">
    <text evidence="1">The sequence shown here is derived from an EMBL/GenBank/DDBJ whole genome shotgun (WGS) entry which is preliminary data.</text>
</comment>
<keyword evidence="2" id="KW-1185">Reference proteome</keyword>
<evidence type="ECO:0000313" key="2">
    <source>
        <dbReference type="Proteomes" id="UP001197028"/>
    </source>
</evidence>
<name>A0ABS5ZP32_9PROT</name>